<dbReference type="Proteomes" id="UP000197717">
    <property type="component" value="Chromosome"/>
</dbReference>
<gene>
    <name evidence="6" type="ORF">CEW91_12130</name>
</gene>
<dbReference type="Gene3D" id="1.10.287.470">
    <property type="entry name" value="Helix hairpin bin"/>
    <property type="match status" value="1"/>
</dbReference>
<dbReference type="PANTHER" id="PTHR30469">
    <property type="entry name" value="MULTIDRUG RESISTANCE PROTEIN MDTA"/>
    <property type="match status" value="1"/>
</dbReference>
<dbReference type="Gene3D" id="2.40.30.170">
    <property type="match status" value="1"/>
</dbReference>
<evidence type="ECO:0000259" key="5">
    <source>
        <dbReference type="Pfam" id="PF25989"/>
    </source>
</evidence>
<evidence type="ECO:0000256" key="1">
    <source>
        <dbReference type="ARBA" id="ARBA00009477"/>
    </source>
</evidence>
<dbReference type="Gene3D" id="2.40.50.100">
    <property type="match status" value="1"/>
</dbReference>
<evidence type="ECO:0000313" key="6">
    <source>
        <dbReference type="EMBL" id="ASG66839.1"/>
    </source>
</evidence>
<dbReference type="InterPro" id="IPR058637">
    <property type="entry name" value="YknX-like_C"/>
</dbReference>
<feature type="chain" id="PRO_5045589986" description="Efflux RND transporter periplasmic adaptor subunit" evidence="3">
    <location>
        <begin position="25"/>
        <end position="357"/>
    </location>
</feature>
<reference evidence="6 7" key="1">
    <citation type="submission" date="2017-06" db="EMBL/GenBank/DDBJ databases">
        <title>Complete genome sequence of Idiomarina piscisalsi strain 10PY1A isolated from soil of Soudi Arabia.</title>
        <authorList>
            <person name="Kim M.-C."/>
            <person name="Jung B.K."/>
            <person name="Budiyanto F."/>
            <person name="Nzila A."/>
            <person name="Shin J.-H."/>
        </authorList>
    </citation>
    <scope>NUCLEOTIDE SEQUENCE [LARGE SCALE GENOMIC DNA]</scope>
    <source>
        <strain evidence="6 7">10PY1A</strain>
    </source>
</reference>
<feature type="signal peptide" evidence="3">
    <location>
        <begin position="1"/>
        <end position="24"/>
    </location>
</feature>
<dbReference type="NCBIfam" id="TIGR01730">
    <property type="entry name" value="RND_mfp"/>
    <property type="match status" value="1"/>
</dbReference>
<dbReference type="EMBL" id="CP022133">
    <property type="protein sequence ID" value="ASG66839.1"/>
    <property type="molecule type" value="Genomic_DNA"/>
</dbReference>
<sequence>MKIIEKTLLVTLLATFLLSTATYAANEPVVSVATVEQKKLSPAIRVTGHVQSRYQTELSSGISGIVDWTAEEGEYVNEGDTVAKLDTTQLQLEEQRLAVRIMRQKVEVKRLQQEFDRLERLKSSQSVSAQALDRAQTDKELAEADLQLLELERQQAQDNLNKAQVKAPFSGIVSKRYVREGQAVGSTSQLLKLVSLEELEVKLHGPLAYSRYLEAKDSVEVYLSGGRTVLPVRAVVAVSDERSQTFTAYLDIPELQLERFDIGQVVSVSVPSAVEKNYVSVPRDALVINSHGHFVYKLDSENRAHKVPVEITEGMGNRVGVTGGLAIGEKVIVRGAETLQDGVIVKVLTANEFPLAS</sequence>
<evidence type="ECO:0000256" key="3">
    <source>
        <dbReference type="SAM" id="SignalP"/>
    </source>
</evidence>
<evidence type="ECO:0008006" key="8">
    <source>
        <dbReference type="Google" id="ProtNLM"/>
    </source>
</evidence>
<evidence type="ECO:0000259" key="4">
    <source>
        <dbReference type="Pfam" id="PF25973"/>
    </source>
</evidence>
<keyword evidence="7" id="KW-1185">Reference proteome</keyword>
<dbReference type="PANTHER" id="PTHR30469:SF38">
    <property type="entry name" value="HLYD FAMILY SECRETION PROTEIN"/>
    <property type="match status" value="1"/>
</dbReference>
<feature type="domain" description="CzcB-like barrel-sandwich hybrid" evidence="4">
    <location>
        <begin position="62"/>
        <end position="193"/>
    </location>
</feature>
<organism evidence="6 7">
    <name type="scientific">Idiomarina piscisalsi</name>
    <dbReference type="NCBI Taxonomy" id="1096243"/>
    <lineage>
        <taxon>Bacteria</taxon>
        <taxon>Pseudomonadati</taxon>
        <taxon>Pseudomonadota</taxon>
        <taxon>Gammaproteobacteria</taxon>
        <taxon>Alteromonadales</taxon>
        <taxon>Idiomarinaceae</taxon>
        <taxon>Idiomarina</taxon>
    </lineage>
</organism>
<protein>
    <recommendedName>
        <fullName evidence="8">Efflux RND transporter periplasmic adaptor subunit</fullName>
    </recommendedName>
</protein>
<keyword evidence="3" id="KW-0732">Signal</keyword>
<dbReference type="RefSeq" id="WP_088769288.1">
    <property type="nucleotide sequence ID" value="NZ_CP022133.1"/>
</dbReference>
<dbReference type="InterPro" id="IPR006143">
    <property type="entry name" value="RND_pump_MFP"/>
</dbReference>
<proteinExistence type="inferred from homology"/>
<name>A0ABN5AT39_9GAMM</name>
<dbReference type="Gene3D" id="2.40.420.20">
    <property type="match status" value="1"/>
</dbReference>
<feature type="coiled-coil region" evidence="2">
    <location>
        <begin position="94"/>
        <end position="166"/>
    </location>
</feature>
<feature type="domain" description="YknX-like C-terminal permuted SH3-like" evidence="5">
    <location>
        <begin position="280"/>
        <end position="347"/>
    </location>
</feature>
<accession>A0ABN5AT39</accession>
<keyword evidence="2" id="KW-0175">Coiled coil</keyword>
<dbReference type="SUPFAM" id="SSF111369">
    <property type="entry name" value="HlyD-like secretion proteins"/>
    <property type="match status" value="1"/>
</dbReference>
<dbReference type="Pfam" id="PF25989">
    <property type="entry name" value="YknX_C"/>
    <property type="match status" value="1"/>
</dbReference>
<dbReference type="InterPro" id="IPR058647">
    <property type="entry name" value="BSH_CzcB-like"/>
</dbReference>
<comment type="similarity">
    <text evidence="1">Belongs to the membrane fusion protein (MFP) (TC 8.A.1) family.</text>
</comment>
<dbReference type="Pfam" id="PF25973">
    <property type="entry name" value="BSH_CzcB"/>
    <property type="match status" value="1"/>
</dbReference>
<evidence type="ECO:0000256" key="2">
    <source>
        <dbReference type="SAM" id="Coils"/>
    </source>
</evidence>
<evidence type="ECO:0000313" key="7">
    <source>
        <dbReference type="Proteomes" id="UP000197717"/>
    </source>
</evidence>